<accession>A0ABV7GRZ6</accession>
<gene>
    <name evidence="6" type="ORF">ACFOGP_03910</name>
</gene>
<comment type="caution">
    <text evidence="6">The sequence shown here is derived from an EMBL/GenBank/DDBJ whole genome shotgun (WGS) entry which is preliminary data.</text>
</comment>
<evidence type="ECO:0000313" key="6">
    <source>
        <dbReference type="EMBL" id="MFC3141837.1"/>
    </source>
</evidence>
<keyword evidence="3 6" id="KW-0067">ATP-binding</keyword>
<dbReference type="EMBL" id="JBHRTB010000010">
    <property type="protein sequence ID" value="MFC3141837.1"/>
    <property type="molecule type" value="Genomic_DNA"/>
</dbReference>
<dbReference type="PANTHER" id="PTHR19211">
    <property type="entry name" value="ATP-BINDING TRANSPORT PROTEIN-RELATED"/>
    <property type="match status" value="1"/>
</dbReference>
<dbReference type="CDD" id="cd03221">
    <property type="entry name" value="ABCF_EF-3"/>
    <property type="match status" value="2"/>
</dbReference>
<dbReference type="InterPro" id="IPR050611">
    <property type="entry name" value="ABCF"/>
</dbReference>
<dbReference type="SUPFAM" id="SSF52540">
    <property type="entry name" value="P-loop containing nucleoside triphosphate hydrolases"/>
    <property type="match status" value="2"/>
</dbReference>
<organism evidence="6 7">
    <name type="scientific">Psychromarinibacter halotolerans</name>
    <dbReference type="NCBI Taxonomy" id="1775175"/>
    <lineage>
        <taxon>Bacteria</taxon>
        <taxon>Pseudomonadati</taxon>
        <taxon>Pseudomonadota</taxon>
        <taxon>Alphaproteobacteria</taxon>
        <taxon>Rhodobacterales</taxon>
        <taxon>Paracoccaceae</taxon>
        <taxon>Psychromarinibacter</taxon>
    </lineage>
</organism>
<keyword evidence="7" id="KW-1185">Reference proteome</keyword>
<evidence type="ECO:0000256" key="1">
    <source>
        <dbReference type="ARBA" id="ARBA00022737"/>
    </source>
</evidence>
<dbReference type="InterPro" id="IPR017871">
    <property type="entry name" value="ABC_transporter-like_CS"/>
</dbReference>
<feature type="region of interest" description="Disordered" evidence="4">
    <location>
        <begin position="250"/>
        <end position="298"/>
    </location>
</feature>
<evidence type="ECO:0000256" key="2">
    <source>
        <dbReference type="ARBA" id="ARBA00022741"/>
    </source>
</evidence>
<dbReference type="PANTHER" id="PTHR19211:SF6">
    <property type="entry name" value="BLL7188 PROTEIN"/>
    <property type="match status" value="1"/>
</dbReference>
<feature type="domain" description="ABC transporter" evidence="5">
    <location>
        <begin position="334"/>
        <end position="523"/>
    </location>
</feature>
<feature type="compositionally biased region" description="Basic and acidic residues" evidence="4">
    <location>
        <begin position="278"/>
        <end position="287"/>
    </location>
</feature>
<dbReference type="SMART" id="SM00382">
    <property type="entry name" value="AAA"/>
    <property type="match status" value="2"/>
</dbReference>
<dbReference type="PROSITE" id="PS00211">
    <property type="entry name" value="ABC_TRANSPORTER_1"/>
    <property type="match status" value="1"/>
</dbReference>
<dbReference type="RefSeq" id="WP_275631913.1">
    <property type="nucleotide sequence ID" value="NZ_JARGYD010000002.1"/>
</dbReference>
<keyword evidence="1" id="KW-0677">Repeat</keyword>
<reference evidence="7" key="1">
    <citation type="journal article" date="2019" name="Int. J. Syst. Evol. Microbiol.">
        <title>The Global Catalogue of Microorganisms (GCM) 10K type strain sequencing project: providing services to taxonomists for standard genome sequencing and annotation.</title>
        <authorList>
            <consortium name="The Broad Institute Genomics Platform"/>
            <consortium name="The Broad Institute Genome Sequencing Center for Infectious Disease"/>
            <person name="Wu L."/>
            <person name="Ma J."/>
        </authorList>
    </citation>
    <scope>NUCLEOTIDE SEQUENCE [LARGE SCALE GENOMIC DNA]</scope>
    <source>
        <strain evidence="7">KCTC 52366</strain>
    </source>
</reference>
<feature type="domain" description="ABC transporter" evidence="5">
    <location>
        <begin position="5"/>
        <end position="234"/>
    </location>
</feature>
<name>A0ABV7GRZ6_9RHOB</name>
<dbReference type="InterPro" id="IPR027417">
    <property type="entry name" value="P-loop_NTPase"/>
</dbReference>
<proteinExistence type="predicted"/>
<evidence type="ECO:0000256" key="4">
    <source>
        <dbReference type="SAM" id="MobiDB-lite"/>
    </source>
</evidence>
<dbReference type="GO" id="GO:0005524">
    <property type="term" value="F:ATP binding"/>
    <property type="evidence" value="ECO:0007669"/>
    <property type="project" value="UniProtKB-KW"/>
</dbReference>
<evidence type="ECO:0000256" key="3">
    <source>
        <dbReference type="ARBA" id="ARBA00022840"/>
    </source>
</evidence>
<dbReference type="InterPro" id="IPR003593">
    <property type="entry name" value="AAA+_ATPase"/>
</dbReference>
<keyword evidence="2" id="KW-0547">Nucleotide-binding</keyword>
<evidence type="ECO:0000313" key="7">
    <source>
        <dbReference type="Proteomes" id="UP001595632"/>
    </source>
</evidence>
<dbReference type="Proteomes" id="UP001595632">
    <property type="component" value="Unassembled WGS sequence"/>
</dbReference>
<feature type="compositionally biased region" description="Basic and acidic residues" evidence="4">
    <location>
        <begin position="250"/>
        <end position="265"/>
    </location>
</feature>
<protein>
    <submittedName>
        <fullName evidence="6">ABC-F family ATP-binding cassette domain-containing protein</fullName>
    </submittedName>
</protein>
<dbReference type="Pfam" id="PF00005">
    <property type="entry name" value="ABC_tran"/>
    <property type="match status" value="2"/>
</dbReference>
<sequence>MPNSITLSNLSWSTPDGHSLFNGLTLTLGPERTGLVGRNGVGKSTLLRLIAAQTPPSAGTVSVTGRIGVLRQEVRPTPGETVADLFGVSDALVVLARAEEGTATVEDLSIADWTLEDRIAAALGQVGLDADAATPLASLSGGQRTRAGLAALIFDAPDILLLDEPTNNLDRDGRAAVLDLLAGWRGAAVVVSHDRDVLRAVDAIVELTTLGATRYGGGYDLYRAQKDLELAAAAHDMATAERQRDEVRRAAQARAERKARTDSAGRRLRASGSQGKMLMDKAKERSEASGGASARLAEARLTDAEESLDKARSRIEVLEQAKMDLPSSGLPAGRQVLTVTDLHAGYGAPVVRALSLAVVGPERIALTGPNGVGKSTLLKVLTGELPAMSGTAAVHVPFALLDQSLGVLDPGMSVLDNYRARNPGDDVNAARAVLARFLFRGDAALVPAGRLSGGQMLRAGLACALGGKPPELLILDEPTNHLDLDAIEALESVVRGYDGALLVVSHDRPFLDNVGITRELRLG</sequence>
<dbReference type="Gene3D" id="3.40.50.300">
    <property type="entry name" value="P-loop containing nucleotide triphosphate hydrolases"/>
    <property type="match status" value="2"/>
</dbReference>
<evidence type="ECO:0000259" key="5">
    <source>
        <dbReference type="PROSITE" id="PS50893"/>
    </source>
</evidence>
<dbReference type="PROSITE" id="PS50893">
    <property type="entry name" value="ABC_TRANSPORTER_2"/>
    <property type="match status" value="2"/>
</dbReference>
<dbReference type="InterPro" id="IPR003439">
    <property type="entry name" value="ABC_transporter-like_ATP-bd"/>
</dbReference>